<proteinExistence type="predicted"/>
<dbReference type="Proteomes" id="UP000309952">
    <property type="component" value="Chromosome"/>
</dbReference>
<evidence type="ECO:0000313" key="3">
    <source>
        <dbReference type="EMBL" id="VTO18538.1"/>
    </source>
</evidence>
<keyword evidence="4" id="KW-1185">Reference proteome</keyword>
<dbReference type="KEGG" id="bvy:NCTC9239_02807"/>
<evidence type="ECO:0000259" key="2">
    <source>
        <dbReference type="Pfam" id="PF07486"/>
    </source>
</evidence>
<dbReference type="InterPro" id="IPR011105">
    <property type="entry name" value="Cell_wall_hydrolase_SleB"/>
</dbReference>
<sequence length="331" mass="35717">MRGVASVLIAGGLGVAGWAGLTNNVPFAQAEPGAIKPIPAYAPASPTLTTDTDADRRARLNARLQTMVKEGAGARLTDAPPRPVRPRTEARRAETRRAPGAARAASEVRSEPAASFAPPPVNLSAASSARRNSRGYVEPTLDLRTPPRIPDNDLECLTQAVYYEARNESESGQAAVAEVVLNRSRHRAYPKDVCEVVYQRNSRTCQFTFTCDGSIGRRPVSAVAWARAERIAREVYEGRSASQLPKNSVNYHANYVRPSWGRRLERVRQIGAHIFYGSPLNGGSTPGAWEREAAPAPRLLFVRNEALDRAYALMASRPEASAETASGSAGS</sequence>
<evidence type="ECO:0000313" key="4">
    <source>
        <dbReference type="Proteomes" id="UP000309952"/>
    </source>
</evidence>
<feature type="region of interest" description="Disordered" evidence="1">
    <location>
        <begin position="71"/>
        <end position="133"/>
    </location>
</feature>
<dbReference type="EMBL" id="LR588407">
    <property type="protein sequence ID" value="VTO18538.1"/>
    <property type="molecule type" value="Genomic_DNA"/>
</dbReference>
<dbReference type="GO" id="GO:0016787">
    <property type="term" value="F:hydrolase activity"/>
    <property type="evidence" value="ECO:0007669"/>
    <property type="project" value="InterPro"/>
</dbReference>
<dbReference type="Pfam" id="PF07486">
    <property type="entry name" value="Hydrolase_2"/>
    <property type="match status" value="1"/>
</dbReference>
<gene>
    <name evidence="3" type="primary">sleB_3</name>
    <name evidence="3" type="ORF">NCTC9239_02807</name>
</gene>
<organism evidence="3 4">
    <name type="scientific">Brevundimonas vancanneytii</name>
    <dbReference type="NCBI Taxonomy" id="1325724"/>
    <lineage>
        <taxon>Bacteria</taxon>
        <taxon>Pseudomonadati</taxon>
        <taxon>Pseudomonadota</taxon>
        <taxon>Alphaproteobacteria</taxon>
        <taxon>Caulobacterales</taxon>
        <taxon>Caulobacteraceae</taxon>
        <taxon>Brevundimonas</taxon>
    </lineage>
</organism>
<reference evidence="3 4" key="1">
    <citation type="submission" date="2019-04" db="EMBL/GenBank/DDBJ databases">
        <authorList>
            <consortium name="Pathogen Informatics"/>
        </authorList>
    </citation>
    <scope>NUCLEOTIDE SEQUENCE [LARGE SCALE GENOMIC DNA]</scope>
    <source>
        <strain evidence="3 4">NCTC9239</strain>
    </source>
</reference>
<accession>A0A4P1KDM7</accession>
<feature type="compositionally biased region" description="Basic and acidic residues" evidence="1">
    <location>
        <begin position="86"/>
        <end position="97"/>
    </location>
</feature>
<evidence type="ECO:0000256" key="1">
    <source>
        <dbReference type="SAM" id="MobiDB-lite"/>
    </source>
</evidence>
<feature type="domain" description="Cell wall hydrolase SleB" evidence="2">
    <location>
        <begin position="167"/>
        <end position="276"/>
    </location>
</feature>
<dbReference type="Gene3D" id="1.10.10.2520">
    <property type="entry name" value="Cell wall hydrolase SleB, domain 1"/>
    <property type="match status" value="1"/>
</dbReference>
<dbReference type="InterPro" id="IPR042047">
    <property type="entry name" value="SleB_dom1"/>
</dbReference>
<protein>
    <submittedName>
        <fullName evidence="3">Spore cortex-lytic enzyme</fullName>
    </submittedName>
</protein>
<name>A0A4P1KDM7_9CAUL</name>
<dbReference type="AlphaFoldDB" id="A0A4P1KDM7"/>